<feature type="compositionally biased region" description="Pro residues" evidence="8">
    <location>
        <begin position="648"/>
        <end position="659"/>
    </location>
</feature>
<reference evidence="10 11" key="1">
    <citation type="submission" date="2015-09" db="EMBL/GenBank/DDBJ databases">
        <title>Host preference determinants of Valsa canker pathogens revealed by comparative genomics.</title>
        <authorList>
            <person name="Yin Z."/>
            <person name="Huang L."/>
        </authorList>
    </citation>
    <scope>NUCLEOTIDE SEQUENCE [LARGE SCALE GENOMIC DNA]</scope>
    <source>
        <strain evidence="10 11">YSFL</strain>
    </source>
</reference>
<dbReference type="PANTHER" id="PTHR46543:SF1">
    <property type="entry name" value="ZINC FINGER CCHC DOMAIN-CONTAINING PROTEIN 7"/>
    <property type="match status" value="1"/>
</dbReference>
<dbReference type="GO" id="GO:0031499">
    <property type="term" value="C:TRAMP complex"/>
    <property type="evidence" value="ECO:0007669"/>
    <property type="project" value="TreeGrafter"/>
</dbReference>
<feature type="region of interest" description="Disordered" evidence="8">
    <location>
        <begin position="576"/>
        <end position="706"/>
    </location>
</feature>
<dbReference type="GO" id="GO:0008270">
    <property type="term" value="F:zinc ion binding"/>
    <property type="evidence" value="ECO:0007669"/>
    <property type="project" value="UniProtKB-KW"/>
</dbReference>
<keyword evidence="2" id="KW-0479">Metal-binding</keyword>
<dbReference type="InterPro" id="IPR036875">
    <property type="entry name" value="Znf_CCHC_sf"/>
</dbReference>
<dbReference type="GO" id="GO:0071038">
    <property type="term" value="P:TRAMP-dependent tRNA surveillance pathway"/>
    <property type="evidence" value="ECO:0007669"/>
    <property type="project" value="TreeGrafter"/>
</dbReference>
<evidence type="ECO:0000256" key="5">
    <source>
        <dbReference type="ARBA" id="ARBA00022833"/>
    </source>
</evidence>
<gene>
    <name evidence="10" type="ORF">VSDG_05419</name>
</gene>
<dbReference type="PROSITE" id="PS50158">
    <property type="entry name" value="ZF_CCHC"/>
    <property type="match status" value="2"/>
</dbReference>
<sequence length="706" mass="75939">MAAVGAEMKRPAEGDAPASPRKKARKNPSMSEGEVSDGVDEGEVDSDGDYKAPEEAGPEAVTTWNSGITNKLRTSFGKPSQPAEPPRKPETGLGMPSGLNTEVRDGLAAAFRADQERMASPVSGEGLSWALPAFEADSVVGDTWSEVLDSMLAIWCPEFLSVNQVNIDQVGLGGGLLKKAFNHRLKGVPTLSPGLISTLKRQMKQRHRETRLTEFVPGLKPGKQLGKGMPREAKERAKQEIFEQNARKMLPLPENPTRIQPGRRARELGAVPNLTSPGSSDDSSLSANLDVDGTVEGSDDEMQSAEKGEDGKAVSTDPERGFEMSYAKYRSDQPLAEDELEQRHRYYPGLPDDAVLCLTCASSGHATADCPETTCGFCQQDHFSYRCPSRQRCEKCKQLGHSKSSCKEKLAVAAGEGFFECAFCQAQDHQEENCTEIWQTYRPQVGHTKKVKSMPIFCYCCGAEGHFGSDCGLANPRLPPSETWTLSTASLYLDPASSEEAVAYRAILPQVTATTLSAPVIPGRSIKPQSHIIFEDSGDEEADAQSFIRAPTAGPKRSGQISIKSNINFDALAGLSAPQGGAQESTDARQRRRQRQQQHNEPQLSSLPPKPTFATQKGSQQRTGAPPPPPASKKGKKKGSRSGKNTQPPLPSGPPPGPPAQSNSGWRPQELMPQGQSRGGGRNRGRGGFSSLGRGGARGGRGGRRN</sequence>
<keyword evidence="3" id="KW-0677">Repeat</keyword>
<dbReference type="STRING" id="252740.A0A423VZK3"/>
<feature type="region of interest" description="Disordered" evidence="8">
    <location>
        <begin position="244"/>
        <end position="320"/>
    </location>
</feature>
<evidence type="ECO:0000256" key="8">
    <source>
        <dbReference type="SAM" id="MobiDB-lite"/>
    </source>
</evidence>
<keyword evidence="5" id="KW-0862">Zinc</keyword>
<accession>A0A423VZK3</accession>
<dbReference type="GO" id="GO:0071036">
    <property type="term" value="P:nuclear polyadenylation-dependent snoRNA catabolic process"/>
    <property type="evidence" value="ECO:0007669"/>
    <property type="project" value="TreeGrafter"/>
</dbReference>
<protein>
    <recommendedName>
        <fullName evidence="9">CCHC-type domain-containing protein</fullName>
    </recommendedName>
</protein>
<evidence type="ECO:0000259" key="9">
    <source>
        <dbReference type="PROSITE" id="PS50158"/>
    </source>
</evidence>
<dbReference type="AlphaFoldDB" id="A0A423VZK3"/>
<keyword evidence="6" id="KW-0539">Nucleus</keyword>
<dbReference type="GO" id="GO:0071039">
    <property type="term" value="P:nuclear polyadenylation-dependent CUT catabolic process"/>
    <property type="evidence" value="ECO:0007669"/>
    <property type="project" value="TreeGrafter"/>
</dbReference>
<feature type="compositionally biased region" description="Polar residues" evidence="8">
    <location>
        <begin position="62"/>
        <end position="73"/>
    </location>
</feature>
<evidence type="ECO:0000256" key="1">
    <source>
        <dbReference type="ARBA" id="ARBA00004123"/>
    </source>
</evidence>
<dbReference type="GO" id="GO:0071037">
    <property type="term" value="P:nuclear polyadenylation-dependent snRNA catabolic process"/>
    <property type="evidence" value="ECO:0007669"/>
    <property type="project" value="TreeGrafter"/>
</dbReference>
<dbReference type="GO" id="GO:0003723">
    <property type="term" value="F:RNA binding"/>
    <property type="evidence" value="ECO:0007669"/>
    <property type="project" value="TreeGrafter"/>
</dbReference>
<dbReference type="GO" id="GO:0071035">
    <property type="term" value="P:nuclear polyadenylation-dependent rRNA catabolic process"/>
    <property type="evidence" value="ECO:0007669"/>
    <property type="project" value="TreeGrafter"/>
</dbReference>
<dbReference type="SUPFAM" id="SSF57756">
    <property type="entry name" value="Retrovirus zinc finger-like domains"/>
    <property type="match status" value="1"/>
</dbReference>
<dbReference type="EMBL" id="LJZO01000020">
    <property type="protein sequence ID" value="ROV96466.1"/>
    <property type="molecule type" value="Genomic_DNA"/>
</dbReference>
<feature type="domain" description="CCHC-type" evidence="9">
    <location>
        <begin position="357"/>
        <end position="372"/>
    </location>
</feature>
<dbReference type="PANTHER" id="PTHR46543">
    <property type="entry name" value="ZINC FINGER CCHC DOMAIN-CONTAINING PROTEIN 7"/>
    <property type="match status" value="1"/>
</dbReference>
<dbReference type="Proteomes" id="UP000284375">
    <property type="component" value="Unassembled WGS sequence"/>
</dbReference>
<dbReference type="SMART" id="SM00343">
    <property type="entry name" value="ZnF_C2HC"/>
    <property type="match status" value="5"/>
</dbReference>
<feature type="compositionally biased region" description="Acidic residues" evidence="8">
    <location>
        <begin position="34"/>
        <end position="47"/>
    </location>
</feature>
<comment type="subcellular location">
    <subcellularLocation>
        <location evidence="1">Nucleus</location>
    </subcellularLocation>
</comment>
<feature type="compositionally biased region" description="Gly residues" evidence="8">
    <location>
        <begin position="677"/>
        <end position="700"/>
    </location>
</feature>
<evidence type="ECO:0000256" key="3">
    <source>
        <dbReference type="ARBA" id="ARBA00022737"/>
    </source>
</evidence>
<keyword evidence="11" id="KW-1185">Reference proteome</keyword>
<organism evidence="10 11">
    <name type="scientific">Cytospora chrysosperma</name>
    <name type="common">Cytospora canker fungus</name>
    <name type="synonym">Sphaeria chrysosperma</name>
    <dbReference type="NCBI Taxonomy" id="252740"/>
    <lineage>
        <taxon>Eukaryota</taxon>
        <taxon>Fungi</taxon>
        <taxon>Dikarya</taxon>
        <taxon>Ascomycota</taxon>
        <taxon>Pezizomycotina</taxon>
        <taxon>Sordariomycetes</taxon>
        <taxon>Sordariomycetidae</taxon>
        <taxon>Diaporthales</taxon>
        <taxon>Cytosporaceae</taxon>
        <taxon>Cytospora</taxon>
    </lineage>
</organism>
<evidence type="ECO:0000256" key="4">
    <source>
        <dbReference type="ARBA" id="ARBA00022771"/>
    </source>
</evidence>
<feature type="domain" description="CCHC-type" evidence="9">
    <location>
        <begin position="458"/>
        <end position="471"/>
    </location>
</feature>
<name>A0A423VZK3_CYTCH</name>
<dbReference type="InterPro" id="IPR051644">
    <property type="entry name" value="TRAMP_AT-DNA-binding"/>
</dbReference>
<evidence type="ECO:0000313" key="10">
    <source>
        <dbReference type="EMBL" id="ROV96466.1"/>
    </source>
</evidence>
<feature type="region of interest" description="Disordered" evidence="8">
    <location>
        <begin position="1"/>
        <end position="100"/>
    </location>
</feature>
<keyword evidence="4 7" id="KW-0863">Zinc-finger</keyword>
<evidence type="ECO:0000256" key="2">
    <source>
        <dbReference type="ARBA" id="ARBA00022723"/>
    </source>
</evidence>
<evidence type="ECO:0000313" key="11">
    <source>
        <dbReference type="Proteomes" id="UP000284375"/>
    </source>
</evidence>
<dbReference type="Gene3D" id="4.10.60.10">
    <property type="entry name" value="Zinc finger, CCHC-type"/>
    <property type="match status" value="1"/>
</dbReference>
<proteinExistence type="predicted"/>
<dbReference type="InterPro" id="IPR001878">
    <property type="entry name" value="Znf_CCHC"/>
</dbReference>
<dbReference type="GO" id="GO:0071031">
    <property type="term" value="P:nuclear mRNA surveillance of mRNA 3'-end processing"/>
    <property type="evidence" value="ECO:0007669"/>
    <property type="project" value="TreeGrafter"/>
</dbReference>
<feature type="compositionally biased region" description="Basic and acidic residues" evidence="8">
    <location>
        <begin position="304"/>
        <end position="320"/>
    </location>
</feature>
<dbReference type="OrthoDB" id="7608935at2759"/>
<evidence type="ECO:0000256" key="6">
    <source>
        <dbReference type="ARBA" id="ARBA00023242"/>
    </source>
</evidence>
<feature type="compositionally biased region" description="Polar residues" evidence="8">
    <location>
        <begin position="613"/>
        <end position="623"/>
    </location>
</feature>
<evidence type="ECO:0000256" key="7">
    <source>
        <dbReference type="PROSITE-ProRule" id="PRU00047"/>
    </source>
</evidence>
<feature type="compositionally biased region" description="Low complexity" evidence="8">
    <location>
        <begin position="274"/>
        <end position="292"/>
    </location>
</feature>
<comment type="caution">
    <text evidence="10">The sequence shown here is derived from an EMBL/GenBank/DDBJ whole genome shotgun (WGS) entry which is preliminary data.</text>
</comment>